<dbReference type="Gene3D" id="3.90.550.10">
    <property type="entry name" value="Spore Coat Polysaccharide Biosynthesis Protein SpsA, Chain A"/>
    <property type="match status" value="1"/>
</dbReference>
<dbReference type="STRING" id="177437.HRM2_34200"/>
<dbReference type="Pfam" id="PF00535">
    <property type="entry name" value="Glycos_transf_2"/>
    <property type="match status" value="1"/>
</dbReference>
<dbReference type="KEGG" id="dat:HRM2_34200"/>
<dbReference type="AlphaFoldDB" id="C0QMH8"/>
<evidence type="ECO:0000256" key="1">
    <source>
        <dbReference type="ARBA" id="ARBA00022475"/>
    </source>
</evidence>
<evidence type="ECO:0000313" key="9">
    <source>
        <dbReference type="EMBL" id="ACN16495.1"/>
    </source>
</evidence>
<dbReference type="EMBL" id="CP001087">
    <property type="protein sequence ID" value="ACN16495.1"/>
    <property type="molecule type" value="Genomic_DNA"/>
</dbReference>
<evidence type="ECO:0000313" key="10">
    <source>
        <dbReference type="Proteomes" id="UP000000442"/>
    </source>
</evidence>
<name>C0QMH8_DESAH</name>
<dbReference type="eggNOG" id="COG0463">
    <property type="taxonomic scope" value="Bacteria"/>
</dbReference>
<keyword evidence="7" id="KW-0472">Membrane</keyword>
<dbReference type="CAZy" id="GT2">
    <property type="family name" value="Glycosyltransferase Family 2"/>
</dbReference>
<evidence type="ECO:0000256" key="4">
    <source>
        <dbReference type="ARBA" id="ARBA00022692"/>
    </source>
</evidence>
<proteinExistence type="predicted"/>
<evidence type="ECO:0000256" key="6">
    <source>
        <dbReference type="ARBA" id="ARBA00022989"/>
    </source>
</evidence>
<dbReference type="PANTHER" id="PTHR48090:SF3">
    <property type="entry name" value="UNDECAPRENYL-PHOSPHATE 4-DEOXY-4-FORMAMIDO-L-ARABINOSE TRANSFERASE"/>
    <property type="match status" value="1"/>
</dbReference>
<keyword evidence="6" id="KW-1133">Transmembrane helix</keyword>
<dbReference type="Proteomes" id="UP000000442">
    <property type="component" value="Chromosome"/>
</dbReference>
<sequence>MRTSPDGHMEKINISIIVPFYNEEEGIKVVCEEILSVASKHFDTPWELLLVNDGSSDRTPSIIDSFAQNNVNCRAIHLTPNSGQSAALEAGFSKARGEIIATLDGDGQNDPADLPGLIDKMTQLNVDMLCGIRAERADTLIRKISSRVANALRSHLLKDNISDVGCALRVFRSACLPRIRFFRNAHRFFPALMIMAGYRVAETPVSHRPRLKGVSKYGLGINTRLWVGIADLAGVWWLQKRALRYNLKETEKTRGAFHE</sequence>
<keyword evidence="4" id="KW-0812">Transmembrane</keyword>
<dbReference type="GO" id="GO:0005886">
    <property type="term" value="C:plasma membrane"/>
    <property type="evidence" value="ECO:0007669"/>
    <property type="project" value="TreeGrafter"/>
</dbReference>
<dbReference type="InterPro" id="IPR029044">
    <property type="entry name" value="Nucleotide-diphossugar_trans"/>
</dbReference>
<keyword evidence="2" id="KW-0328">Glycosyltransferase</keyword>
<dbReference type="PANTHER" id="PTHR48090">
    <property type="entry name" value="UNDECAPRENYL-PHOSPHATE 4-DEOXY-4-FORMAMIDO-L-ARABINOSE TRANSFERASE-RELATED"/>
    <property type="match status" value="1"/>
</dbReference>
<accession>C0QMH8</accession>
<evidence type="ECO:0000256" key="5">
    <source>
        <dbReference type="ARBA" id="ARBA00022985"/>
    </source>
</evidence>
<dbReference type="InterPro" id="IPR050256">
    <property type="entry name" value="Glycosyltransferase_2"/>
</dbReference>
<evidence type="ECO:0000256" key="2">
    <source>
        <dbReference type="ARBA" id="ARBA00022676"/>
    </source>
</evidence>
<dbReference type="CDD" id="cd04179">
    <property type="entry name" value="DPM_DPG-synthase_like"/>
    <property type="match status" value="1"/>
</dbReference>
<dbReference type="InterPro" id="IPR001173">
    <property type="entry name" value="Glyco_trans_2-like"/>
</dbReference>
<evidence type="ECO:0000259" key="8">
    <source>
        <dbReference type="Pfam" id="PF00535"/>
    </source>
</evidence>
<keyword evidence="10" id="KW-1185">Reference proteome</keyword>
<protein>
    <submittedName>
        <fullName evidence="9">Glycosyl transferase family protein</fullName>
    </submittedName>
</protein>
<gene>
    <name evidence="9" type="ordered locus">HRM2_34200</name>
</gene>
<evidence type="ECO:0000256" key="7">
    <source>
        <dbReference type="ARBA" id="ARBA00023136"/>
    </source>
</evidence>
<organism evidence="9 10">
    <name type="scientific">Desulforapulum autotrophicum (strain ATCC 43914 / DSM 3382 / VKM B-1955 / HRM2)</name>
    <name type="common">Desulfobacterium autotrophicum</name>
    <dbReference type="NCBI Taxonomy" id="177437"/>
    <lineage>
        <taxon>Bacteria</taxon>
        <taxon>Pseudomonadati</taxon>
        <taxon>Thermodesulfobacteriota</taxon>
        <taxon>Desulfobacteria</taxon>
        <taxon>Desulfobacterales</taxon>
        <taxon>Desulfobacteraceae</taxon>
        <taxon>Desulforapulum</taxon>
    </lineage>
</organism>
<keyword evidence="1" id="KW-1003">Cell membrane</keyword>
<feature type="domain" description="Glycosyltransferase 2-like" evidence="8">
    <location>
        <begin position="15"/>
        <end position="174"/>
    </location>
</feature>
<dbReference type="GO" id="GO:0009103">
    <property type="term" value="P:lipopolysaccharide biosynthetic process"/>
    <property type="evidence" value="ECO:0007669"/>
    <property type="project" value="UniProtKB-KW"/>
</dbReference>
<evidence type="ECO:0000256" key="3">
    <source>
        <dbReference type="ARBA" id="ARBA00022679"/>
    </source>
</evidence>
<keyword evidence="3 9" id="KW-0808">Transferase</keyword>
<dbReference type="HOGENOM" id="CLU_033536_11_0_7"/>
<dbReference type="GO" id="GO:0099621">
    <property type="term" value="F:undecaprenyl-phosphate 4-deoxy-4-formamido-L-arabinose transferase activity"/>
    <property type="evidence" value="ECO:0007669"/>
    <property type="project" value="TreeGrafter"/>
</dbReference>
<dbReference type="SUPFAM" id="SSF53448">
    <property type="entry name" value="Nucleotide-diphospho-sugar transferases"/>
    <property type="match status" value="1"/>
</dbReference>
<keyword evidence="5" id="KW-0448">Lipopolysaccharide biosynthesis</keyword>
<reference evidence="9 10" key="1">
    <citation type="journal article" date="2009" name="Environ. Microbiol.">
        <title>Genome sequence of Desulfobacterium autotrophicum HRM2, a marine sulfate reducer oxidizing organic carbon completely to carbon dioxide.</title>
        <authorList>
            <person name="Strittmatter A.W."/>
            <person name="Liesegang H."/>
            <person name="Rabus R."/>
            <person name="Decker I."/>
            <person name="Amann J."/>
            <person name="Andres S."/>
            <person name="Henne A."/>
            <person name="Fricke W.F."/>
            <person name="Martinez-Arias R."/>
            <person name="Bartels D."/>
            <person name="Goesmann A."/>
            <person name="Krause L."/>
            <person name="Puehler A."/>
            <person name="Klenk H.P."/>
            <person name="Richter M."/>
            <person name="Schuler M."/>
            <person name="Gloeckner F.O."/>
            <person name="Meyerdierks A."/>
            <person name="Gottschalk G."/>
            <person name="Amann R."/>
        </authorList>
    </citation>
    <scope>NUCLEOTIDE SEQUENCE [LARGE SCALE GENOMIC DNA]</scope>
    <source>
        <strain evidence="10">ATCC 43914 / DSM 3382 / HRM2</strain>
    </source>
</reference>